<dbReference type="AlphaFoldDB" id="T1IE87"/>
<dbReference type="InParanoid" id="T1IE87"/>
<organism evidence="1 2">
    <name type="scientific">Rhodnius prolixus</name>
    <name type="common">Triatomid bug</name>
    <dbReference type="NCBI Taxonomy" id="13249"/>
    <lineage>
        <taxon>Eukaryota</taxon>
        <taxon>Metazoa</taxon>
        <taxon>Ecdysozoa</taxon>
        <taxon>Arthropoda</taxon>
        <taxon>Hexapoda</taxon>
        <taxon>Insecta</taxon>
        <taxon>Pterygota</taxon>
        <taxon>Neoptera</taxon>
        <taxon>Paraneoptera</taxon>
        <taxon>Hemiptera</taxon>
        <taxon>Heteroptera</taxon>
        <taxon>Panheteroptera</taxon>
        <taxon>Cimicomorpha</taxon>
        <taxon>Reduviidae</taxon>
        <taxon>Triatominae</taxon>
        <taxon>Rhodnius</taxon>
    </lineage>
</organism>
<sequence length="70" mass="7698">MNLMKIFTVEQSVPALTVLNAVALLVADGVKIGLFCIVKPNKCYVLKISTSGLLENVSEFEGKMKRKKEV</sequence>
<dbReference type="EnsemblMetazoa" id="RPRC014607-RA">
    <property type="protein sequence ID" value="RPRC014607-PA"/>
    <property type="gene ID" value="RPRC014607"/>
</dbReference>
<accession>T1IE87</accession>
<proteinExistence type="predicted"/>
<dbReference type="HOGENOM" id="CLU_2760950_0_0_1"/>
<keyword evidence="2" id="KW-1185">Reference proteome</keyword>
<protein>
    <submittedName>
        <fullName evidence="1">Uncharacterized protein</fullName>
    </submittedName>
</protein>
<evidence type="ECO:0000313" key="2">
    <source>
        <dbReference type="Proteomes" id="UP000015103"/>
    </source>
</evidence>
<dbReference type="VEuPathDB" id="VectorBase:RPRC014607"/>
<dbReference type="EMBL" id="ACPB03020033">
    <property type="status" value="NOT_ANNOTATED_CDS"/>
    <property type="molecule type" value="Genomic_DNA"/>
</dbReference>
<dbReference type="Proteomes" id="UP000015103">
    <property type="component" value="Unassembled WGS sequence"/>
</dbReference>
<evidence type="ECO:0000313" key="1">
    <source>
        <dbReference type="EnsemblMetazoa" id="RPRC014607-PA"/>
    </source>
</evidence>
<reference evidence="1" key="1">
    <citation type="submission" date="2015-05" db="UniProtKB">
        <authorList>
            <consortium name="EnsemblMetazoa"/>
        </authorList>
    </citation>
    <scope>IDENTIFICATION</scope>
</reference>
<name>T1IE87_RHOPR</name>